<dbReference type="PANTHER" id="PTHR45458">
    <property type="entry name" value="SHORT-CHAIN DEHYDROGENASE/REDUCTASE SDR"/>
    <property type="match status" value="1"/>
</dbReference>
<sequence length="236" mass="25364">MSSQSFVWLVTGASRGLGFELTRQLLTSASNTVIACCRNPNSATKLHALQSSAGKLHLISMDVGSEQSMRDSVGMVDAILAGRGIDYLYNNAGIALTDDTPYNFSYSELLEELKINLAGPALLGQLYLPHVEKSQRKVIVNVSSSLGSIGSDKGTKYATYCITKTAVNMLTYKQSKTRPDITVIALDPGFVKTDLAGPNADLEPEESICGVLKVVTSVSIADTGKFFGYNGRELPW</sequence>
<organism evidence="1 2">
    <name type="scientific">Fibroporia radiculosa</name>
    <dbReference type="NCBI Taxonomy" id="599839"/>
    <lineage>
        <taxon>Eukaryota</taxon>
        <taxon>Fungi</taxon>
        <taxon>Dikarya</taxon>
        <taxon>Basidiomycota</taxon>
        <taxon>Agaricomycotina</taxon>
        <taxon>Agaricomycetes</taxon>
        <taxon>Polyporales</taxon>
        <taxon>Fibroporiaceae</taxon>
        <taxon>Fibroporia</taxon>
    </lineage>
</organism>
<dbReference type="InterPro" id="IPR052184">
    <property type="entry name" value="SDR_enzymes"/>
</dbReference>
<evidence type="ECO:0008006" key="3">
    <source>
        <dbReference type="Google" id="ProtNLM"/>
    </source>
</evidence>
<reference evidence="1 2" key="1">
    <citation type="journal article" date="2012" name="Appl. Environ. Microbiol.">
        <title>Short-read sequencing for genomic analysis of the brown rot fungus Fibroporia radiculosa.</title>
        <authorList>
            <person name="Tang J.D."/>
            <person name="Perkins A.D."/>
            <person name="Sonstegard T.S."/>
            <person name="Schroeder S.G."/>
            <person name="Burgess S.C."/>
            <person name="Diehl S.V."/>
        </authorList>
    </citation>
    <scope>NUCLEOTIDE SEQUENCE [LARGE SCALE GENOMIC DNA]</scope>
    <source>
        <strain evidence="1 2">TFFH 294</strain>
    </source>
</reference>
<dbReference type="EMBL" id="HE797220">
    <property type="protein sequence ID" value="CCM06000.1"/>
    <property type="molecule type" value="Genomic_DNA"/>
</dbReference>
<dbReference type="Gene3D" id="3.40.50.720">
    <property type="entry name" value="NAD(P)-binding Rossmann-like Domain"/>
    <property type="match status" value="1"/>
</dbReference>
<protein>
    <recommendedName>
        <fullName evidence="3">NAD(P)-binding protein</fullName>
    </recommendedName>
</protein>
<dbReference type="Pfam" id="PF00106">
    <property type="entry name" value="adh_short"/>
    <property type="match status" value="1"/>
</dbReference>
<proteinExistence type="predicted"/>
<dbReference type="Proteomes" id="UP000006352">
    <property type="component" value="Unassembled WGS sequence"/>
</dbReference>
<evidence type="ECO:0000313" key="2">
    <source>
        <dbReference type="Proteomes" id="UP000006352"/>
    </source>
</evidence>
<evidence type="ECO:0000313" key="1">
    <source>
        <dbReference type="EMBL" id="CCM06000.1"/>
    </source>
</evidence>
<gene>
    <name evidence="1" type="ORF">FIBRA_08243</name>
</gene>
<dbReference type="RefSeq" id="XP_012185283.1">
    <property type="nucleotide sequence ID" value="XM_012329893.1"/>
</dbReference>
<dbReference type="PRINTS" id="PR00081">
    <property type="entry name" value="GDHRDH"/>
</dbReference>
<dbReference type="InterPro" id="IPR002347">
    <property type="entry name" value="SDR_fam"/>
</dbReference>
<accession>J4GWF9</accession>
<dbReference type="InterPro" id="IPR036291">
    <property type="entry name" value="NAD(P)-bd_dom_sf"/>
</dbReference>
<dbReference type="OrthoDB" id="7289984at2759"/>
<dbReference type="AlphaFoldDB" id="J4GWF9"/>
<dbReference type="HOGENOM" id="CLU_010194_9_1_1"/>
<dbReference type="PANTHER" id="PTHR45458:SF1">
    <property type="entry name" value="SHORT CHAIN DEHYDROGENASE"/>
    <property type="match status" value="1"/>
</dbReference>
<dbReference type="GO" id="GO:0016616">
    <property type="term" value="F:oxidoreductase activity, acting on the CH-OH group of donors, NAD or NADP as acceptor"/>
    <property type="evidence" value="ECO:0007669"/>
    <property type="project" value="TreeGrafter"/>
</dbReference>
<name>J4GWF9_9APHY</name>
<dbReference type="CDD" id="cd05325">
    <property type="entry name" value="carb_red_sniffer_like_SDR_c"/>
    <property type="match status" value="1"/>
</dbReference>
<keyword evidence="2" id="KW-1185">Reference proteome</keyword>
<dbReference type="GeneID" id="24100911"/>
<dbReference type="InParanoid" id="J4GWF9"/>
<dbReference type="SUPFAM" id="SSF51735">
    <property type="entry name" value="NAD(P)-binding Rossmann-fold domains"/>
    <property type="match status" value="1"/>
</dbReference>